<accession>A0A1G1YF17</accession>
<evidence type="ECO:0000313" key="2">
    <source>
        <dbReference type="EMBL" id="OGY50948.1"/>
    </source>
</evidence>
<keyword evidence="1" id="KW-0472">Membrane</keyword>
<protein>
    <submittedName>
        <fullName evidence="2">Uncharacterized protein</fullName>
    </submittedName>
</protein>
<dbReference type="STRING" id="1797542.A3J59_00390"/>
<dbReference type="Proteomes" id="UP000177310">
    <property type="component" value="Unassembled WGS sequence"/>
</dbReference>
<comment type="caution">
    <text evidence="2">The sequence shown here is derived from an EMBL/GenBank/DDBJ whole genome shotgun (WGS) entry which is preliminary data.</text>
</comment>
<keyword evidence="1" id="KW-1133">Transmembrane helix</keyword>
<organism evidence="2 3">
    <name type="scientific">Candidatus Buchananbacteria bacterium RIFCSPHIGHO2_02_FULL_56_16</name>
    <dbReference type="NCBI Taxonomy" id="1797542"/>
    <lineage>
        <taxon>Bacteria</taxon>
        <taxon>Candidatus Buchananiibacteriota</taxon>
    </lineage>
</organism>
<dbReference type="EMBL" id="MHIL01000026">
    <property type="protein sequence ID" value="OGY50948.1"/>
    <property type="molecule type" value="Genomic_DNA"/>
</dbReference>
<evidence type="ECO:0000313" key="3">
    <source>
        <dbReference type="Proteomes" id="UP000177310"/>
    </source>
</evidence>
<sequence length="1004" mass="110296">MQATKTRTESQVVSLAKVIAIILVGSTILTVGVLLAILIAVTKQPVAKALAMPVPVLVLGFYPEDPARPGYLDPRLTGSTESISVVRSRNVQAQNQAVQLLSENSSFRGYSNSLAPKSLKFSIMNTMNFIFKSTDAPGQNTDAPGYQHGDGTPAVSADETYNLDYRYILTDLLKKRYSRDTLGSNNDIDICKLVDSGYVKQVWIWSWHRKAEIGPAAGYEIGPVESNMSMGRSVMGYWNYDSFGDVSNSGHVDDLPTCQKSYVVLNLNLTAGAGNILHDYGHQLEVTFRWVDKTLYENWSLPFGHITVSGEFSVSPNKPALTVTAEGGGLVVTRASSPADPKNLNGYITVSSLAGLPTYTGPVNDSDPLYTGTTGQLISTANRRYWLARPDGQRYDLKIIVWHNQDAVGFKLFKPSADTNTIFGCGNLHTPPNGESEYDYRPRNDGVFSDCQRWNPDQPITAPAQAERISCANWSCADTGIVNPTDSPDLAYYRWWMQNFPGEDNQLTYNGKPLINWWRYIGDFDQTLLTTNKRLVYAPLRPQISVKIQTPAATVVRAGGTGIELARLVLQPSNLSQPEQIDAVTPSVSVTSKLSPNNFTHCQLFDEANRPISQPVDLKLSQISLPTAGNLVLTGQTVRTVSLRCNIAANVYGGVTVQLANANAIHLPTAPALRSVNDQVQIIVDTNSKSVISINYPRLFFTPPLDVEKKTGFLTGTPLKFGLQITHFTARYIGFSLRDPITGASTDLGFIGPVGGYVSKSWRIPANFVASRGEYELRVTAVDAATGVYVPVLDKVTGRSLPGNGQRRIIIVNPLVRGNIMNYPASTVVFSDLAAGVRDVFMAQLMFENLDPAASAVVQGFTMDFNFKRMEGLITTTFGEQFFNRCTLSKYPQKSAVAPARSIPLTNDSTNDADEQHHLNRIYFNLNPRITINPRSRVFLELRCDLGPMSNLTEDSVRIYLLAYPSWWSVDAASATLDVTLAGQKTDRAVMQTSKTPTPVINWR</sequence>
<evidence type="ECO:0000256" key="1">
    <source>
        <dbReference type="SAM" id="Phobius"/>
    </source>
</evidence>
<gene>
    <name evidence="2" type="ORF">A3J59_00390</name>
</gene>
<keyword evidence="1" id="KW-0812">Transmembrane</keyword>
<dbReference type="AlphaFoldDB" id="A0A1G1YF17"/>
<proteinExistence type="predicted"/>
<feature type="transmembrane region" description="Helical" evidence="1">
    <location>
        <begin position="12"/>
        <end position="41"/>
    </location>
</feature>
<name>A0A1G1YF17_9BACT</name>
<reference evidence="2 3" key="1">
    <citation type="journal article" date="2016" name="Nat. Commun.">
        <title>Thousands of microbial genomes shed light on interconnected biogeochemical processes in an aquifer system.</title>
        <authorList>
            <person name="Anantharaman K."/>
            <person name="Brown C.T."/>
            <person name="Hug L.A."/>
            <person name="Sharon I."/>
            <person name="Castelle C.J."/>
            <person name="Probst A.J."/>
            <person name="Thomas B.C."/>
            <person name="Singh A."/>
            <person name="Wilkins M.J."/>
            <person name="Karaoz U."/>
            <person name="Brodie E.L."/>
            <person name="Williams K.H."/>
            <person name="Hubbard S.S."/>
            <person name="Banfield J.F."/>
        </authorList>
    </citation>
    <scope>NUCLEOTIDE SEQUENCE [LARGE SCALE GENOMIC DNA]</scope>
</reference>